<comment type="caution">
    <text evidence="1">The sequence shown here is derived from an EMBL/GenBank/DDBJ whole genome shotgun (WGS) entry which is preliminary data.</text>
</comment>
<protein>
    <submittedName>
        <fullName evidence="1">Uncharacterized protein</fullName>
    </submittedName>
</protein>
<reference evidence="1" key="1">
    <citation type="submission" date="2022-04" db="EMBL/GenBank/DDBJ databases">
        <title>Genome of the entomopathogenic fungus Entomophthora muscae.</title>
        <authorList>
            <person name="Elya C."/>
            <person name="Lovett B.R."/>
            <person name="Lee E."/>
            <person name="Macias A.M."/>
            <person name="Hajek A.E."/>
            <person name="De Bivort B.L."/>
            <person name="Kasson M.T."/>
            <person name="De Fine Licht H.H."/>
            <person name="Stajich J.E."/>
        </authorList>
    </citation>
    <scope>NUCLEOTIDE SEQUENCE</scope>
    <source>
        <strain evidence="1">Berkeley</strain>
    </source>
</reference>
<dbReference type="Proteomes" id="UP001165960">
    <property type="component" value="Unassembled WGS sequence"/>
</dbReference>
<sequence length="66" mass="7346">NSKDDSCGTRSTGIDPNYKTTFKQVFDTKPSAIAEFLDIYETNMRCVPMNLRENTSSPAASHLSRS</sequence>
<evidence type="ECO:0000313" key="2">
    <source>
        <dbReference type="Proteomes" id="UP001165960"/>
    </source>
</evidence>
<organism evidence="1 2">
    <name type="scientific">Entomophthora muscae</name>
    <dbReference type="NCBI Taxonomy" id="34485"/>
    <lineage>
        <taxon>Eukaryota</taxon>
        <taxon>Fungi</taxon>
        <taxon>Fungi incertae sedis</taxon>
        <taxon>Zoopagomycota</taxon>
        <taxon>Entomophthoromycotina</taxon>
        <taxon>Entomophthoromycetes</taxon>
        <taxon>Entomophthorales</taxon>
        <taxon>Entomophthoraceae</taxon>
        <taxon>Entomophthora</taxon>
    </lineage>
</organism>
<evidence type="ECO:0000313" key="1">
    <source>
        <dbReference type="EMBL" id="KAJ9064968.1"/>
    </source>
</evidence>
<gene>
    <name evidence="1" type="ORF">DSO57_1024923</name>
</gene>
<proteinExistence type="predicted"/>
<keyword evidence="2" id="KW-1185">Reference proteome</keyword>
<dbReference type="EMBL" id="QTSX02004397">
    <property type="protein sequence ID" value="KAJ9064968.1"/>
    <property type="molecule type" value="Genomic_DNA"/>
</dbReference>
<feature type="non-terminal residue" evidence="1">
    <location>
        <position position="66"/>
    </location>
</feature>
<accession>A0ACC2SRI9</accession>
<name>A0ACC2SRI9_9FUNG</name>
<feature type="non-terminal residue" evidence="1">
    <location>
        <position position="1"/>
    </location>
</feature>